<evidence type="ECO:0000256" key="1">
    <source>
        <dbReference type="SAM" id="MobiDB-lite"/>
    </source>
</evidence>
<dbReference type="PANTHER" id="PTHR45691:SF6">
    <property type="entry name" value="PROTEIN DIAPHANOUS"/>
    <property type="match status" value="1"/>
</dbReference>
<proteinExistence type="predicted"/>
<feature type="compositionally biased region" description="Pro residues" evidence="1">
    <location>
        <begin position="463"/>
        <end position="474"/>
    </location>
</feature>
<name>A0A9N9FPR2_9GLOM</name>
<evidence type="ECO:0000313" key="2">
    <source>
        <dbReference type="EMBL" id="CAG8547806.1"/>
    </source>
</evidence>
<feature type="compositionally biased region" description="Polar residues" evidence="1">
    <location>
        <begin position="142"/>
        <end position="152"/>
    </location>
</feature>
<dbReference type="OrthoDB" id="5341823at2759"/>
<feature type="region of interest" description="Disordered" evidence="1">
    <location>
        <begin position="142"/>
        <end position="163"/>
    </location>
</feature>
<organism evidence="2 3">
    <name type="scientific">Ambispora gerdemannii</name>
    <dbReference type="NCBI Taxonomy" id="144530"/>
    <lineage>
        <taxon>Eukaryota</taxon>
        <taxon>Fungi</taxon>
        <taxon>Fungi incertae sedis</taxon>
        <taxon>Mucoromycota</taxon>
        <taxon>Glomeromycotina</taxon>
        <taxon>Glomeromycetes</taxon>
        <taxon>Archaeosporales</taxon>
        <taxon>Ambisporaceae</taxon>
        <taxon>Ambispora</taxon>
    </lineage>
</organism>
<dbReference type="EMBL" id="CAJVPL010001026">
    <property type="protein sequence ID" value="CAG8547806.1"/>
    <property type="molecule type" value="Genomic_DNA"/>
</dbReference>
<sequence length="623" mass="69436">ATQEQPPPPGQVQLPVPTQPPPPSQVTTSTTPVTTAASTVATSTNIAAPAPISVITQPPPPGQATPPTLPSTIKPPPSAKVNANPPSIQMQPPPPGQSAPSQAPTQPPPPGLESRATEFLAQLQLLPKAALALQASKAQTLGNQSIQPSQTLKKVAPRSREDPHNRYSCCYTSAYITGYLSKKTEEETTELFSDRKKLHADLKLFCNEIVVQTTRDRILQELDEKGKEVIKDITPESENFKAKFLETFTLHKIFTDTLEEVKFQSNSVTVSENGGSNQNTPSLELLTVFRLWEQHNKKDVAVMQNVYTDQPRRGRGGYSRGGYWPQRGAPPRHSPYPQQGAPRRRDWGGGIRDDRDYRDRRPDDYHRDRRDEYQRRDYDRRQDYRAPPPGPPPFGRERPQLARRDDQYHRPGGAYDDRRRDTSNMYDRRPDDNRHSRDYRGPPPHPGPIVPPPKPSPAIYEAPPMPPNPPPAPQMQPSSQTGYEYQQYSSEQQQFPTTPTGYQQDYTGQTYAGYYPQYPQDHQLNGQAANQYQYSQAGAAAANTTGWDAAQMQTGQSHITSFGWNQPGRHTAIPLPTDFMAGPSSAPRLSMPEPHEVLGVIKGVIIRDAQGNIGLSKYHFSTM</sequence>
<feature type="compositionally biased region" description="Pro residues" evidence="1">
    <location>
        <begin position="57"/>
        <end position="78"/>
    </location>
</feature>
<protein>
    <submittedName>
        <fullName evidence="2">9356_t:CDS:1</fullName>
    </submittedName>
</protein>
<feature type="compositionally biased region" description="Basic and acidic residues" evidence="1">
    <location>
        <begin position="395"/>
        <end position="440"/>
    </location>
</feature>
<dbReference type="InterPro" id="IPR051412">
    <property type="entry name" value="Formin_Homology_Diaphanous_sf"/>
</dbReference>
<reference evidence="2" key="1">
    <citation type="submission" date="2021-06" db="EMBL/GenBank/DDBJ databases">
        <authorList>
            <person name="Kallberg Y."/>
            <person name="Tangrot J."/>
            <person name="Rosling A."/>
        </authorList>
    </citation>
    <scope>NUCLEOTIDE SEQUENCE</scope>
    <source>
        <strain evidence="2">MT106</strain>
    </source>
</reference>
<feature type="compositionally biased region" description="Low complexity" evidence="1">
    <location>
        <begin position="25"/>
        <end position="44"/>
    </location>
</feature>
<feature type="compositionally biased region" description="Pro residues" evidence="1">
    <location>
        <begin position="1"/>
        <end position="10"/>
    </location>
</feature>
<gene>
    <name evidence="2" type="ORF">AGERDE_LOCUS6508</name>
</gene>
<feature type="region of interest" description="Disordered" evidence="1">
    <location>
        <begin position="1"/>
        <end position="113"/>
    </location>
</feature>
<dbReference type="PANTHER" id="PTHR45691">
    <property type="entry name" value="PROTEIN DIAPHANOUS"/>
    <property type="match status" value="1"/>
</dbReference>
<dbReference type="Proteomes" id="UP000789831">
    <property type="component" value="Unassembled WGS sequence"/>
</dbReference>
<evidence type="ECO:0000313" key="3">
    <source>
        <dbReference type="Proteomes" id="UP000789831"/>
    </source>
</evidence>
<feature type="region of interest" description="Disordered" evidence="1">
    <location>
        <begin position="304"/>
        <end position="500"/>
    </location>
</feature>
<dbReference type="GO" id="GO:0005884">
    <property type="term" value="C:actin filament"/>
    <property type="evidence" value="ECO:0007669"/>
    <property type="project" value="TreeGrafter"/>
</dbReference>
<dbReference type="GO" id="GO:0030041">
    <property type="term" value="P:actin filament polymerization"/>
    <property type="evidence" value="ECO:0007669"/>
    <property type="project" value="TreeGrafter"/>
</dbReference>
<accession>A0A9N9FPR2</accession>
<keyword evidence="3" id="KW-1185">Reference proteome</keyword>
<dbReference type="AlphaFoldDB" id="A0A9N9FPR2"/>
<comment type="caution">
    <text evidence="2">The sequence shown here is derived from an EMBL/GenBank/DDBJ whole genome shotgun (WGS) entry which is preliminary data.</text>
</comment>
<feature type="compositionally biased region" description="Pro residues" evidence="1">
    <location>
        <begin position="441"/>
        <end position="456"/>
    </location>
</feature>
<feature type="non-terminal residue" evidence="2">
    <location>
        <position position="1"/>
    </location>
</feature>
<feature type="compositionally biased region" description="Basic and acidic residues" evidence="1">
    <location>
        <begin position="343"/>
        <end position="384"/>
    </location>
</feature>
<feature type="compositionally biased region" description="Low complexity" evidence="1">
    <location>
        <begin position="475"/>
        <end position="494"/>
    </location>
</feature>